<keyword evidence="4" id="KW-1185">Reference proteome</keyword>
<organism evidence="3 4">
    <name type="scientific">Oceanobacillus bengalensis</name>
    <dbReference type="NCBI Taxonomy" id="1435466"/>
    <lineage>
        <taxon>Bacteria</taxon>
        <taxon>Bacillati</taxon>
        <taxon>Bacillota</taxon>
        <taxon>Bacilli</taxon>
        <taxon>Bacillales</taxon>
        <taxon>Bacillaceae</taxon>
        <taxon>Oceanobacillus</taxon>
    </lineage>
</organism>
<accession>A0A494YTC9</accession>
<dbReference type="OrthoDB" id="9811097at2"/>
<gene>
    <name evidence="3" type="ORF">D8M05_16445</name>
</gene>
<evidence type="ECO:0000313" key="3">
    <source>
        <dbReference type="EMBL" id="RKQ13357.1"/>
    </source>
</evidence>
<evidence type="ECO:0000313" key="4">
    <source>
        <dbReference type="Proteomes" id="UP000281813"/>
    </source>
</evidence>
<dbReference type="AlphaFoldDB" id="A0A494YTC9"/>
<evidence type="ECO:0000256" key="1">
    <source>
        <dbReference type="SAM" id="Coils"/>
    </source>
</evidence>
<dbReference type="InterPro" id="IPR025827">
    <property type="entry name" value="Zn_ribbon_recom_dom"/>
</dbReference>
<reference evidence="3 4" key="1">
    <citation type="journal article" date="2015" name="Antonie Van Leeuwenhoek">
        <title>Oceanobacillus bengalensis sp. nov., a bacterium isolated from seawater of the Bay of Bengal.</title>
        <authorList>
            <person name="Yongchang O."/>
            <person name="Xiang W."/>
            <person name="Wang G."/>
        </authorList>
    </citation>
    <scope>NUCLEOTIDE SEQUENCE [LARGE SCALE GENOMIC DNA]</scope>
    <source>
        <strain evidence="3 4">MCCC 1K00260</strain>
    </source>
</reference>
<feature type="coiled-coil region" evidence="1">
    <location>
        <begin position="131"/>
        <end position="178"/>
    </location>
</feature>
<comment type="caution">
    <text evidence="3">The sequence shown here is derived from an EMBL/GenBank/DDBJ whole genome shotgun (WGS) entry which is preliminary data.</text>
</comment>
<keyword evidence="1" id="KW-0175">Coiled coil</keyword>
<protein>
    <recommendedName>
        <fullName evidence="2">Recombinase zinc beta ribbon domain-containing protein</fullName>
    </recommendedName>
</protein>
<name>A0A494YTC9_9BACI</name>
<dbReference type="Pfam" id="PF13408">
    <property type="entry name" value="Zn_ribbon_recom"/>
    <property type="match status" value="1"/>
</dbReference>
<dbReference type="EMBL" id="RBZO01000032">
    <property type="protein sequence ID" value="RKQ13357.1"/>
    <property type="molecule type" value="Genomic_DNA"/>
</dbReference>
<feature type="domain" description="Recombinase zinc beta ribbon" evidence="2">
    <location>
        <begin position="35"/>
        <end position="94"/>
    </location>
</feature>
<sequence length="229" mass="26658">MKGNISFTFYAIALLSNIRNGKTGKKRVYSSKYALSSIVFCAECEDVFRRVHWNNRGYRSIVWRCVSRLERKTHLCNAETIREDDLQNAIVLAINEVLGSKDSYLSILVENIETVLNENADKPTADIDEKLKELQMELLRLANSKADYDEVAEEIYRLRELKQDVLLKNAEREGMRQRVEEMTKFSIEQPQQIEVYDDLLVRRLIEKITIHGRKLTIEFKSGIAIKKLI</sequence>
<dbReference type="Proteomes" id="UP000281813">
    <property type="component" value="Unassembled WGS sequence"/>
</dbReference>
<proteinExistence type="predicted"/>
<evidence type="ECO:0000259" key="2">
    <source>
        <dbReference type="Pfam" id="PF13408"/>
    </source>
</evidence>